<gene>
    <name evidence="3" type="ORF">QR98_0013550</name>
    <name evidence="2" type="ORF">SSS_6992</name>
</gene>
<keyword evidence="5" id="KW-1185">Reference proteome</keyword>
<dbReference type="InterPro" id="IPR005322">
    <property type="entry name" value="Peptidase_C69"/>
</dbReference>
<evidence type="ECO:0000313" key="4">
    <source>
        <dbReference type="EnsemblMetazoa" id="KAF7489488.1"/>
    </source>
</evidence>
<evidence type="ECO:0000313" key="6">
    <source>
        <dbReference type="Proteomes" id="UP000616769"/>
    </source>
</evidence>
<dbReference type="GO" id="GO:0006508">
    <property type="term" value="P:proteolysis"/>
    <property type="evidence" value="ECO:0007669"/>
    <property type="project" value="InterPro"/>
</dbReference>
<proteinExistence type="inferred from homology"/>
<evidence type="ECO:0000313" key="5">
    <source>
        <dbReference type="Proteomes" id="UP000070412"/>
    </source>
</evidence>
<dbReference type="GO" id="GO:0070004">
    <property type="term" value="F:cysteine-type exopeptidase activity"/>
    <property type="evidence" value="ECO:0007669"/>
    <property type="project" value="InterPro"/>
</dbReference>
<evidence type="ECO:0000256" key="1">
    <source>
        <dbReference type="ARBA" id="ARBA00005705"/>
    </source>
</evidence>
<dbReference type="EMBL" id="JXLN01003300">
    <property type="protein sequence ID" value="KPM02929.1"/>
    <property type="molecule type" value="Genomic_DNA"/>
</dbReference>
<reference evidence="3 6" key="1">
    <citation type="journal article" date="2015" name="Parasit. Vectors">
        <title>Draft genome of the scabies mite.</title>
        <authorList>
            <person name="Rider S.D.Jr."/>
            <person name="Morgan M.S."/>
            <person name="Arlian L.G."/>
        </authorList>
    </citation>
    <scope>NUCLEOTIDE SEQUENCE [LARGE SCALE GENOMIC DNA]</scope>
    <source>
        <strain evidence="3">Arlian Lab</strain>
    </source>
</reference>
<protein>
    <submittedName>
        <fullName evidence="2">Secernin-3</fullName>
    </submittedName>
    <submittedName>
        <fullName evidence="3">Secernin-like protein</fullName>
    </submittedName>
</protein>
<evidence type="ECO:0000313" key="2">
    <source>
        <dbReference type="EMBL" id="KAF7489488.1"/>
    </source>
</evidence>
<name>A0A131ZWM2_SARSC</name>
<reference evidence="2" key="3">
    <citation type="submission" date="2020-01" db="EMBL/GenBank/DDBJ databases">
        <authorList>
            <person name="Korhonen P.K.K."/>
            <person name="Guangxu M.G."/>
            <person name="Wang T.W."/>
            <person name="Stroehlein A.J.S."/>
            <person name="Young N.D."/>
            <person name="Ang C.-S.A."/>
            <person name="Fernando D.W.F."/>
            <person name="Lu H.L."/>
            <person name="Taylor S.T."/>
            <person name="Ehtesham M.E.M."/>
            <person name="Najaraj S.H.N."/>
            <person name="Harsha G.H.G."/>
            <person name="Madugundu A.M."/>
            <person name="Renuse S.R."/>
            <person name="Holt D.H."/>
            <person name="Pandey A.P."/>
            <person name="Papenfuss A.P."/>
            <person name="Gasser R.B.G."/>
            <person name="Fischer K.F."/>
        </authorList>
    </citation>
    <scope>NUCLEOTIDE SEQUENCE</scope>
    <source>
        <strain evidence="2">SSS_KF_BRIS2020</strain>
    </source>
</reference>
<dbReference type="AlphaFoldDB" id="A0A131ZWM2"/>
<dbReference type="Proteomes" id="UP000070412">
    <property type="component" value="Unassembled WGS sequence"/>
</dbReference>
<dbReference type="EMBL" id="WVUK01000064">
    <property type="protein sequence ID" value="KAF7489488.1"/>
    <property type="molecule type" value="Genomic_DNA"/>
</dbReference>
<evidence type="ECO:0000313" key="3">
    <source>
        <dbReference type="EMBL" id="KPM02929.1"/>
    </source>
</evidence>
<dbReference type="PANTHER" id="PTHR12994">
    <property type="entry name" value="SECERNIN"/>
    <property type="match status" value="1"/>
</dbReference>
<reference evidence="5" key="2">
    <citation type="journal article" date="2020" name="PLoS Negl. Trop. Dis.">
        <title>High-quality nuclear genome for Sarcoptes scabiei-A critical resource for a neglected parasite.</title>
        <authorList>
            <person name="Korhonen P.K."/>
            <person name="Gasser R.B."/>
            <person name="Ma G."/>
            <person name="Wang T."/>
            <person name="Stroehlein A.J."/>
            <person name="Young N.D."/>
            <person name="Ang C.S."/>
            <person name="Fernando D.D."/>
            <person name="Lu H.C."/>
            <person name="Taylor S."/>
            <person name="Reynolds S.L."/>
            <person name="Mofiz E."/>
            <person name="Najaraj S.H."/>
            <person name="Gowda H."/>
            <person name="Madugundu A."/>
            <person name="Renuse S."/>
            <person name="Holt D."/>
            <person name="Pandey A."/>
            <person name="Papenfuss A.T."/>
            <person name="Fischer K."/>
        </authorList>
    </citation>
    <scope>NUCLEOTIDE SEQUENCE [LARGE SCALE GENOMIC DNA]</scope>
</reference>
<dbReference type="Proteomes" id="UP000616769">
    <property type="component" value="Unassembled WGS sequence"/>
</dbReference>
<accession>A0A131ZWM2</accession>
<dbReference type="Gene3D" id="3.60.60.10">
    <property type="entry name" value="Penicillin V Acylase, Chain A"/>
    <property type="match status" value="1"/>
</dbReference>
<organism evidence="3 6">
    <name type="scientific">Sarcoptes scabiei</name>
    <name type="common">Itch mite</name>
    <name type="synonym">Acarus scabiei</name>
    <dbReference type="NCBI Taxonomy" id="52283"/>
    <lineage>
        <taxon>Eukaryota</taxon>
        <taxon>Metazoa</taxon>
        <taxon>Ecdysozoa</taxon>
        <taxon>Arthropoda</taxon>
        <taxon>Chelicerata</taxon>
        <taxon>Arachnida</taxon>
        <taxon>Acari</taxon>
        <taxon>Acariformes</taxon>
        <taxon>Sarcoptiformes</taxon>
        <taxon>Astigmata</taxon>
        <taxon>Psoroptidia</taxon>
        <taxon>Sarcoptoidea</taxon>
        <taxon>Sarcoptidae</taxon>
        <taxon>Sarcoptinae</taxon>
        <taxon>Sarcoptes</taxon>
    </lineage>
</organism>
<dbReference type="Pfam" id="PF03577">
    <property type="entry name" value="Peptidase_C69"/>
    <property type="match status" value="1"/>
</dbReference>
<sequence>MISSDTFVVMPSATLDNQMIFAKNSGRPAGEVQEIVFFGRRKFDSETKQKCTHIEIDSVPQTFSIILSKPSWMWGAEMGSNENNVCIGNELIKPNSMIEIDNTDQKLTGNDLVRLGLERSKTASEAVDVIGQLLKTYGQGLSDTNDDRTQFLYQNSFLIADPNEAWIMETIDKEFVAKRINSECFYGNISNCYSIGTDIDRMSKDIKTYAIEKNLWNGNGEFNFANIFGDSEREDRSRLEAGKILLNNLTKNNSFDIKSMLSVLRDYESGICRGCSDPIPTASSQISILAADDSKQIPSVHWFTGTPDPQYSYFKPFIFHRTVSVASAKTIVPKNSDGQSLDDGKHQLFKRHEEFYDRLRSDHELHQTLRQIENLCIDELRQMFNTNDSNDEINEIDNLFSDSVESELRFYR</sequence>
<reference evidence="4" key="4">
    <citation type="submission" date="2022-06" db="UniProtKB">
        <authorList>
            <consortium name="EnsemblMetazoa"/>
        </authorList>
    </citation>
    <scope>IDENTIFICATION</scope>
</reference>
<dbReference type="VEuPathDB" id="VectorBase:SSCA000430"/>
<dbReference type="GO" id="GO:0016805">
    <property type="term" value="F:dipeptidase activity"/>
    <property type="evidence" value="ECO:0007669"/>
    <property type="project" value="InterPro"/>
</dbReference>
<dbReference type="PANTHER" id="PTHR12994:SF17">
    <property type="entry name" value="LD30995P"/>
    <property type="match status" value="1"/>
</dbReference>
<comment type="similarity">
    <text evidence="1">Belongs to the peptidase C69 family. Secernin subfamily.</text>
</comment>
<dbReference type="EnsemblMetazoa" id="SSS_6992s_mrna">
    <property type="protein sequence ID" value="KAF7489488.1"/>
    <property type="gene ID" value="SSS_6992"/>
</dbReference>
<dbReference type="OrthoDB" id="5175656at2759"/>